<evidence type="ECO:0000313" key="2">
    <source>
        <dbReference type="Proteomes" id="UP000036202"/>
    </source>
</evidence>
<keyword evidence="2" id="KW-1185">Reference proteome</keyword>
<dbReference type="RefSeq" id="WP_019393706.1">
    <property type="nucleotide sequence ID" value="NZ_ALIM01000032.1"/>
</dbReference>
<organism evidence="1 2">
    <name type="scientific">Priestia filamentosa</name>
    <dbReference type="NCBI Taxonomy" id="1402861"/>
    <lineage>
        <taxon>Bacteria</taxon>
        <taxon>Bacillati</taxon>
        <taxon>Bacillota</taxon>
        <taxon>Bacilli</taxon>
        <taxon>Bacillales</taxon>
        <taxon>Bacillaceae</taxon>
        <taxon>Priestia</taxon>
    </lineage>
</organism>
<reference evidence="2" key="2">
    <citation type="submission" date="2015-06" db="EMBL/GenBank/DDBJ databases">
        <title>Genome Sequence of Bacillus endophyticus and Analysis of its Companion Mechanism in the Ketogulonigenium vulgare-Bacillus strain Consortium.</title>
        <authorList>
            <person name="Jia N."/>
            <person name="Du J."/>
            <person name="Ding M.-Z."/>
            <person name="Gao F."/>
            <person name="Yuan Y.-J."/>
        </authorList>
    </citation>
    <scope>NUCLEOTIDE SEQUENCE [LARGE SCALE GENOMIC DNA]</scope>
    <source>
        <strain evidence="2">Hbe603</strain>
    </source>
</reference>
<name>A0A1X7FM64_9BACI</name>
<evidence type="ECO:0000313" key="1">
    <source>
        <dbReference type="EMBL" id="AKO91414.1"/>
    </source>
</evidence>
<accession>A0A1X7FM64</accession>
<reference evidence="1 2" key="1">
    <citation type="journal article" date="2015" name="PLoS ONE">
        <title>Genome Sequence of Bacillus endophyticus and Analysis of Its Companion Mechanism in the Ketogulonigenium vulgare-Bacillus Strain Consortium.</title>
        <authorList>
            <person name="Jia N."/>
            <person name="Du J."/>
            <person name="Ding M.Z."/>
            <person name="Gao F."/>
            <person name="Yuan Y.J."/>
        </authorList>
    </citation>
    <scope>NUCLEOTIDE SEQUENCE [LARGE SCALE GENOMIC DNA]</scope>
    <source>
        <strain evidence="1 2">Hbe603</strain>
    </source>
</reference>
<proteinExistence type="predicted"/>
<dbReference type="GeneID" id="93702940"/>
<sequence length="144" mass="16842">MKISEVLTGIEALYEQMTEQCFSHIAKHKEEIKIDALALVELEKLVSHLQHTELYNLSLIRTIQTLINHESFLYKLSILREPELENIAEKADFVGNERQDIEKILRISYIKKRSQYIEEALDDIKKLKASLEELLYAKKVQKEG</sequence>
<protein>
    <submittedName>
        <fullName evidence="1">Uncharacterized protein</fullName>
    </submittedName>
</protein>
<dbReference type="Proteomes" id="UP000036202">
    <property type="component" value="Chromosome"/>
</dbReference>
<dbReference type="PATRIC" id="fig|135735.6.peg.846"/>
<accession>A0A0H4KGG9</accession>
<gene>
    <name evidence="1" type="ORF">BEH_04410</name>
</gene>
<dbReference type="EMBL" id="CP011974">
    <property type="protein sequence ID" value="AKO91414.1"/>
    <property type="molecule type" value="Genomic_DNA"/>
</dbReference>
<dbReference type="AlphaFoldDB" id="A0A1X7FM64"/>
<dbReference type="KEGG" id="beo:BEH_04410"/>